<feature type="domain" description="FAS1" evidence="12">
    <location>
        <begin position="90"/>
        <end position="231"/>
    </location>
</feature>
<dbReference type="GO" id="GO:0009834">
    <property type="term" value="P:plant-type secondary cell wall biogenesis"/>
    <property type="evidence" value="ECO:0007669"/>
    <property type="project" value="TreeGrafter"/>
</dbReference>
<keyword evidence="5 11" id="KW-0732">Signal</keyword>
<evidence type="ECO:0000256" key="5">
    <source>
        <dbReference type="ARBA" id="ARBA00022729"/>
    </source>
</evidence>
<dbReference type="PROSITE" id="PS50213">
    <property type="entry name" value="FAS1"/>
    <property type="match status" value="1"/>
</dbReference>
<evidence type="ECO:0000256" key="8">
    <source>
        <dbReference type="ARBA" id="ARBA00023180"/>
    </source>
</evidence>
<dbReference type="InterPro" id="IPR000782">
    <property type="entry name" value="FAS1_domain"/>
</dbReference>
<dbReference type="SUPFAM" id="SSF82153">
    <property type="entry name" value="FAS1 domain"/>
    <property type="match status" value="1"/>
</dbReference>
<evidence type="ECO:0000256" key="1">
    <source>
        <dbReference type="ARBA" id="ARBA00004609"/>
    </source>
</evidence>
<evidence type="ECO:0000256" key="9">
    <source>
        <dbReference type="ARBA" id="ARBA00024686"/>
    </source>
</evidence>
<keyword evidence="14" id="KW-1185">Reference proteome</keyword>
<feature type="chain" id="PRO_5004932675" description="FAS1 domain-containing protein" evidence="11">
    <location>
        <begin position="22"/>
        <end position="310"/>
    </location>
</feature>
<name>W9RMN3_9ROSA</name>
<evidence type="ECO:0000256" key="7">
    <source>
        <dbReference type="ARBA" id="ARBA00023136"/>
    </source>
</evidence>
<feature type="region of interest" description="Disordered" evidence="10">
    <location>
        <begin position="245"/>
        <end position="276"/>
    </location>
</feature>
<dbReference type="STRING" id="981085.W9RMN3"/>
<keyword evidence="6" id="KW-0654">Proteoglycan</keyword>
<comment type="similarity">
    <text evidence="2">Belongs to the fasciclin-like AGP family.</text>
</comment>
<accession>W9RMN3</accession>
<feature type="region of interest" description="Disordered" evidence="10">
    <location>
        <begin position="29"/>
        <end position="84"/>
    </location>
</feature>
<evidence type="ECO:0000313" key="13">
    <source>
        <dbReference type="EMBL" id="EXB98545.1"/>
    </source>
</evidence>
<proteinExistence type="inferred from homology"/>
<sequence length="310" mass="32691">MMKQSLICLSFLFLFFHHSTAATLAAHSPAKAPSKAKTEAEAPVTPITKAEPPAAKAETPAKAPTSTPAVEPPSEVPLIQAPPHKALAGPTDVSKVLEKAGSFSVFIRLLKSTSVSIQIENQLNVSNTLTIFAPTNGAFSALKPGTLNSLSTEQKVQLVQYHILPTLVSLQNFQTLSNPVRTQASNTFDYPLNITVEGNYVNISTGIVNTTIAGTVYEDSQLAIYKVDKVLLPLGIFAPRPKPLAPAPTPLLKPKKETNSSSSSSSSSEEDSDSPVAAAVHASDALGLNKNGIANIGVAVVTVISMWVQF</sequence>
<keyword evidence="3" id="KW-1003">Cell membrane</keyword>
<dbReference type="Gene3D" id="2.30.180.10">
    <property type="entry name" value="FAS1 domain"/>
    <property type="match status" value="1"/>
</dbReference>
<dbReference type="SMART" id="SM00554">
    <property type="entry name" value="FAS1"/>
    <property type="match status" value="1"/>
</dbReference>
<keyword evidence="4" id="KW-0449">Lipoprotein</keyword>
<keyword evidence="4" id="KW-0336">GPI-anchor</keyword>
<dbReference type="Pfam" id="PF02469">
    <property type="entry name" value="Fasciclin"/>
    <property type="match status" value="1"/>
</dbReference>
<dbReference type="AlphaFoldDB" id="W9RMN3"/>
<dbReference type="InterPro" id="IPR045003">
    <property type="entry name" value="FLA_A"/>
</dbReference>
<comment type="function">
    <text evidence="9">May be a cell surface adhesion protein.</text>
</comment>
<evidence type="ECO:0000256" key="3">
    <source>
        <dbReference type="ARBA" id="ARBA00022475"/>
    </source>
</evidence>
<dbReference type="Proteomes" id="UP000030645">
    <property type="component" value="Unassembled WGS sequence"/>
</dbReference>
<evidence type="ECO:0000256" key="2">
    <source>
        <dbReference type="ARBA" id="ARBA00007843"/>
    </source>
</evidence>
<evidence type="ECO:0000256" key="4">
    <source>
        <dbReference type="ARBA" id="ARBA00022622"/>
    </source>
</evidence>
<dbReference type="KEGG" id="mnt:21397530"/>
<gene>
    <name evidence="13" type="ORF">L484_014387</name>
</gene>
<evidence type="ECO:0000313" key="14">
    <source>
        <dbReference type="Proteomes" id="UP000030645"/>
    </source>
</evidence>
<feature type="compositionally biased region" description="Low complexity" evidence="10">
    <location>
        <begin position="29"/>
        <end position="69"/>
    </location>
</feature>
<organism evidence="13 14">
    <name type="scientific">Morus notabilis</name>
    <dbReference type="NCBI Taxonomy" id="981085"/>
    <lineage>
        <taxon>Eukaryota</taxon>
        <taxon>Viridiplantae</taxon>
        <taxon>Streptophyta</taxon>
        <taxon>Embryophyta</taxon>
        <taxon>Tracheophyta</taxon>
        <taxon>Spermatophyta</taxon>
        <taxon>Magnoliopsida</taxon>
        <taxon>eudicotyledons</taxon>
        <taxon>Gunneridae</taxon>
        <taxon>Pentapetalae</taxon>
        <taxon>rosids</taxon>
        <taxon>fabids</taxon>
        <taxon>Rosales</taxon>
        <taxon>Moraceae</taxon>
        <taxon>Moreae</taxon>
        <taxon>Morus</taxon>
    </lineage>
</organism>
<protein>
    <recommendedName>
        <fullName evidence="12">FAS1 domain-containing protein</fullName>
    </recommendedName>
</protein>
<reference evidence="14" key="1">
    <citation type="submission" date="2013-01" db="EMBL/GenBank/DDBJ databases">
        <title>Draft Genome Sequence of a Mulberry Tree, Morus notabilis C.K. Schneid.</title>
        <authorList>
            <person name="He N."/>
            <person name="Zhao S."/>
        </authorList>
    </citation>
    <scope>NUCLEOTIDE SEQUENCE</scope>
</reference>
<dbReference type="PANTHER" id="PTHR32077">
    <property type="entry name" value="FASCICLIN-LIKE ARABINOGALACTAN PROTEIN"/>
    <property type="match status" value="1"/>
</dbReference>
<dbReference type="InterPro" id="IPR036378">
    <property type="entry name" value="FAS1_dom_sf"/>
</dbReference>
<keyword evidence="7" id="KW-0472">Membrane</keyword>
<evidence type="ECO:0000256" key="6">
    <source>
        <dbReference type="ARBA" id="ARBA00022974"/>
    </source>
</evidence>
<feature type="signal peptide" evidence="11">
    <location>
        <begin position="1"/>
        <end position="21"/>
    </location>
</feature>
<dbReference type="EMBL" id="KE345290">
    <property type="protein sequence ID" value="EXB98545.1"/>
    <property type="molecule type" value="Genomic_DNA"/>
</dbReference>
<dbReference type="FunFam" id="2.30.180.10:FF:000006">
    <property type="entry name" value="Fasciclin-like arabinogalactan protein 11"/>
    <property type="match status" value="1"/>
</dbReference>
<evidence type="ECO:0000256" key="11">
    <source>
        <dbReference type="SAM" id="SignalP"/>
    </source>
</evidence>
<evidence type="ECO:0000256" key="10">
    <source>
        <dbReference type="SAM" id="MobiDB-lite"/>
    </source>
</evidence>
<dbReference type="OrthoDB" id="286301at2759"/>
<dbReference type="PANTHER" id="PTHR32077:SF65">
    <property type="entry name" value="FASCICLIN-LIKE ARABINOGALACTAN PROTEIN 11"/>
    <property type="match status" value="1"/>
</dbReference>
<dbReference type="GO" id="GO:0098552">
    <property type="term" value="C:side of membrane"/>
    <property type="evidence" value="ECO:0007669"/>
    <property type="project" value="UniProtKB-KW"/>
</dbReference>
<evidence type="ECO:0000259" key="12">
    <source>
        <dbReference type="PROSITE" id="PS50213"/>
    </source>
</evidence>
<comment type="subcellular location">
    <subcellularLocation>
        <location evidence="1">Cell membrane</location>
        <topology evidence="1">Lipid-anchor</topology>
        <topology evidence="1">GPI-anchor</topology>
    </subcellularLocation>
</comment>
<dbReference type="GO" id="GO:0005886">
    <property type="term" value="C:plasma membrane"/>
    <property type="evidence" value="ECO:0007669"/>
    <property type="project" value="UniProtKB-SubCell"/>
</dbReference>
<keyword evidence="8" id="KW-0325">Glycoprotein</keyword>